<evidence type="ECO:0000256" key="5">
    <source>
        <dbReference type="SAM" id="MobiDB-lite"/>
    </source>
</evidence>
<dbReference type="FunFam" id="3.40.50.300:FF:000016">
    <property type="entry name" value="Oligopeptide ABC transporter ATP-binding component"/>
    <property type="match status" value="1"/>
</dbReference>
<dbReference type="NCBIfam" id="TIGR01727">
    <property type="entry name" value="oligo_HPY"/>
    <property type="match status" value="1"/>
</dbReference>
<gene>
    <name evidence="7" type="ORF">SAMN05421756_10471</name>
</gene>
<dbReference type="InterPro" id="IPR050319">
    <property type="entry name" value="ABC_transp_ATP-bind"/>
</dbReference>
<comment type="similarity">
    <text evidence="1">Belongs to the ABC transporter superfamily.</text>
</comment>
<dbReference type="GO" id="GO:0055085">
    <property type="term" value="P:transmembrane transport"/>
    <property type="evidence" value="ECO:0007669"/>
    <property type="project" value="UniProtKB-ARBA"/>
</dbReference>
<evidence type="ECO:0000259" key="6">
    <source>
        <dbReference type="PROSITE" id="PS50893"/>
    </source>
</evidence>
<dbReference type="InterPro" id="IPR003593">
    <property type="entry name" value="AAA+_ATPase"/>
</dbReference>
<dbReference type="InterPro" id="IPR003439">
    <property type="entry name" value="ABC_transporter-like_ATP-bd"/>
</dbReference>
<proteinExistence type="inferred from homology"/>
<dbReference type="Pfam" id="PF00005">
    <property type="entry name" value="ABC_tran"/>
    <property type="match status" value="1"/>
</dbReference>
<accession>A0A1H9GZS3</accession>
<dbReference type="Gene3D" id="3.40.50.300">
    <property type="entry name" value="P-loop containing nucleotide triphosphate hydrolases"/>
    <property type="match status" value="1"/>
</dbReference>
<evidence type="ECO:0000256" key="3">
    <source>
        <dbReference type="ARBA" id="ARBA00022741"/>
    </source>
</evidence>
<dbReference type="Proteomes" id="UP000198504">
    <property type="component" value="Unassembled WGS sequence"/>
</dbReference>
<evidence type="ECO:0000256" key="1">
    <source>
        <dbReference type="ARBA" id="ARBA00005417"/>
    </source>
</evidence>
<keyword evidence="3" id="KW-0547">Nucleotide-binding</keyword>
<feature type="compositionally biased region" description="Pro residues" evidence="5">
    <location>
        <begin position="342"/>
        <end position="351"/>
    </location>
</feature>
<dbReference type="InterPro" id="IPR013563">
    <property type="entry name" value="Oligopep_ABC_C"/>
</dbReference>
<feature type="domain" description="ABC transporter" evidence="6">
    <location>
        <begin position="17"/>
        <end position="271"/>
    </location>
</feature>
<dbReference type="PROSITE" id="PS50893">
    <property type="entry name" value="ABC_TRANSPORTER_2"/>
    <property type="match status" value="1"/>
</dbReference>
<protein>
    <submittedName>
        <fullName evidence="7">Peptide/nickel transport system ATP-binding protein/oligopeptide transport system ATP-binding protein</fullName>
    </submittedName>
</protein>
<name>A0A1H9GZS3_9ACTN</name>
<feature type="region of interest" description="Disordered" evidence="5">
    <location>
        <begin position="335"/>
        <end position="370"/>
    </location>
</feature>
<evidence type="ECO:0000313" key="8">
    <source>
        <dbReference type="Proteomes" id="UP000198504"/>
    </source>
</evidence>
<keyword evidence="2" id="KW-0813">Transport</keyword>
<dbReference type="RefSeq" id="WP_198410089.1">
    <property type="nucleotide sequence ID" value="NZ_FOFA01000004.1"/>
</dbReference>
<evidence type="ECO:0000256" key="2">
    <source>
        <dbReference type="ARBA" id="ARBA00022448"/>
    </source>
</evidence>
<dbReference type="PANTHER" id="PTHR43776">
    <property type="entry name" value="TRANSPORT ATP-BINDING PROTEIN"/>
    <property type="match status" value="1"/>
</dbReference>
<keyword evidence="4 7" id="KW-0067">ATP-binding</keyword>
<evidence type="ECO:0000313" key="7">
    <source>
        <dbReference type="EMBL" id="SEQ55622.1"/>
    </source>
</evidence>
<dbReference type="CDD" id="cd03257">
    <property type="entry name" value="ABC_NikE_OppD_transporters"/>
    <property type="match status" value="1"/>
</dbReference>
<dbReference type="SMART" id="SM00382">
    <property type="entry name" value="AAA"/>
    <property type="match status" value="1"/>
</dbReference>
<keyword evidence="8" id="KW-1185">Reference proteome</keyword>
<dbReference type="GO" id="GO:0005524">
    <property type="term" value="F:ATP binding"/>
    <property type="evidence" value="ECO:0007669"/>
    <property type="project" value="UniProtKB-KW"/>
</dbReference>
<sequence length="370" mass="38551">MTALATELAATMRTPLLETRGLSKHYALQRSTRAWLRREPGEVLRAVDDVSLAVLPGRTLGVVGETGSGKSTLGRLVLRLERPSAGQVLLDGQDVASGGGAMSHRLRRDVQVVLQDPYTSLNPHETVGGALAEVLKVTGSVPAAGRPARVAELLDQVGFPSGWAGRKPGQLSGGGRQRVSIARALAVGPRLLVADEPVSALDVSVQAQVLNLFQRLQSELGLAYLFITHDLAVLERIADDVAVLYLGKVVEQGPAEALFASPAHPYTQALLAAAPKLGRRRSTTSAVAGELPNPITPPSGCTFHPRCPAAMAVCREVVPLTTTTATGQRVACHLYPGSTPGTEPPVRPPSTPASGAAAVSHPAPSPGGTR</sequence>
<dbReference type="SUPFAM" id="SSF52540">
    <property type="entry name" value="P-loop containing nucleoside triphosphate hydrolases"/>
    <property type="match status" value="1"/>
</dbReference>
<dbReference type="AlphaFoldDB" id="A0A1H9GZS3"/>
<reference evidence="8" key="1">
    <citation type="submission" date="2016-10" db="EMBL/GenBank/DDBJ databases">
        <authorList>
            <person name="Varghese N."/>
            <person name="Submissions S."/>
        </authorList>
    </citation>
    <scope>NUCLEOTIDE SEQUENCE [LARGE SCALE GENOMIC DNA]</scope>
    <source>
        <strain evidence="8">CGMCC 4.6856</strain>
    </source>
</reference>
<dbReference type="GO" id="GO:0015833">
    <property type="term" value="P:peptide transport"/>
    <property type="evidence" value="ECO:0007669"/>
    <property type="project" value="InterPro"/>
</dbReference>
<dbReference type="STRING" id="1036181.SAMN05421756_10471"/>
<evidence type="ECO:0000256" key="4">
    <source>
        <dbReference type="ARBA" id="ARBA00022840"/>
    </source>
</evidence>
<dbReference type="InterPro" id="IPR027417">
    <property type="entry name" value="P-loop_NTPase"/>
</dbReference>
<dbReference type="GO" id="GO:0016887">
    <property type="term" value="F:ATP hydrolysis activity"/>
    <property type="evidence" value="ECO:0007669"/>
    <property type="project" value="InterPro"/>
</dbReference>
<dbReference type="EMBL" id="FOFA01000004">
    <property type="protein sequence ID" value="SEQ55622.1"/>
    <property type="molecule type" value="Genomic_DNA"/>
</dbReference>
<dbReference type="PANTHER" id="PTHR43776:SF7">
    <property type="entry name" value="D,D-DIPEPTIDE TRANSPORT ATP-BINDING PROTEIN DDPF-RELATED"/>
    <property type="match status" value="1"/>
</dbReference>
<organism evidence="7 8">
    <name type="scientific">Microlunatus flavus</name>
    <dbReference type="NCBI Taxonomy" id="1036181"/>
    <lineage>
        <taxon>Bacteria</taxon>
        <taxon>Bacillati</taxon>
        <taxon>Actinomycetota</taxon>
        <taxon>Actinomycetes</taxon>
        <taxon>Propionibacteriales</taxon>
        <taxon>Propionibacteriaceae</taxon>
        <taxon>Microlunatus</taxon>
    </lineage>
</organism>
<dbReference type="Pfam" id="PF08352">
    <property type="entry name" value="oligo_HPY"/>
    <property type="match status" value="1"/>
</dbReference>